<reference evidence="2 3" key="1">
    <citation type="journal article" date="2017" name="Genome Announc.">
        <title>Draft Genome Sequence of Romboutsia weinsteinii sp. nov. Strain CCRI-19649(T) Isolated from Surface Water.</title>
        <authorList>
            <person name="Maheux A.F."/>
            <person name="Boudreau D.K."/>
            <person name="Berube E."/>
            <person name="Boissinot M."/>
            <person name="Cantin P."/>
            <person name="Raymond F."/>
            <person name="Corbeil J."/>
            <person name="Omar R.F."/>
            <person name="Bergeron M.G."/>
        </authorList>
    </citation>
    <scope>NUCLEOTIDE SEQUENCE [LARGE SCALE GENOMIC DNA]</scope>
    <source>
        <strain evidence="2 3">CCRI-19649</strain>
    </source>
</reference>
<feature type="domain" description="Bro-N" evidence="1">
    <location>
        <begin position="1"/>
        <end position="113"/>
    </location>
</feature>
<dbReference type="PROSITE" id="PS51750">
    <property type="entry name" value="BRO_N"/>
    <property type="match status" value="1"/>
</dbReference>
<evidence type="ECO:0000313" key="2">
    <source>
        <dbReference type="EMBL" id="RDY27841.1"/>
    </source>
</evidence>
<dbReference type="OrthoDB" id="9812611at2"/>
<dbReference type="InterPro" id="IPR005039">
    <property type="entry name" value="Ant_C"/>
</dbReference>
<dbReference type="Pfam" id="PF03374">
    <property type="entry name" value="ANT"/>
    <property type="match status" value="1"/>
</dbReference>
<name>A0A371J4X1_9FIRM</name>
<organism evidence="2 3">
    <name type="scientific">Romboutsia weinsteinii</name>
    <dbReference type="NCBI Taxonomy" id="2020949"/>
    <lineage>
        <taxon>Bacteria</taxon>
        <taxon>Bacillati</taxon>
        <taxon>Bacillota</taxon>
        <taxon>Clostridia</taxon>
        <taxon>Peptostreptococcales</taxon>
        <taxon>Peptostreptococcaceae</taxon>
        <taxon>Romboutsia</taxon>
    </lineage>
</organism>
<dbReference type="SMART" id="SM01040">
    <property type="entry name" value="Bro-N"/>
    <property type="match status" value="1"/>
</dbReference>
<dbReference type="PANTHER" id="PTHR36180:SF2">
    <property type="entry name" value="BRO FAMILY PROTEIN"/>
    <property type="match status" value="1"/>
</dbReference>
<proteinExistence type="predicted"/>
<dbReference type="PANTHER" id="PTHR36180">
    <property type="entry name" value="DNA-BINDING PROTEIN-RELATED-RELATED"/>
    <property type="match status" value="1"/>
</dbReference>
<dbReference type="AlphaFoldDB" id="A0A371J4X1"/>
<dbReference type="Proteomes" id="UP000215694">
    <property type="component" value="Unassembled WGS sequence"/>
</dbReference>
<dbReference type="RefSeq" id="WP_094368927.1">
    <property type="nucleotide sequence ID" value="NZ_NOJY02000010.1"/>
</dbReference>
<evidence type="ECO:0000313" key="3">
    <source>
        <dbReference type="Proteomes" id="UP000215694"/>
    </source>
</evidence>
<gene>
    <name evidence="2" type="ORF">CHL78_007500</name>
</gene>
<protein>
    <submittedName>
        <fullName evidence="2">Phage repressor protein/antirepressor Ant</fullName>
    </submittedName>
</protein>
<dbReference type="GO" id="GO:0003677">
    <property type="term" value="F:DNA binding"/>
    <property type="evidence" value="ECO:0007669"/>
    <property type="project" value="InterPro"/>
</dbReference>
<accession>A0A371J4X1</accession>
<dbReference type="InterPro" id="IPR003497">
    <property type="entry name" value="BRO_N_domain"/>
</dbReference>
<sequence length="268" mass="31060">MKVFSSMEFGEIQVLKVNNKEYFEATRSAEILGYTNPRDAILRYCNEDGVEFFDVMISAGKRKDNSEIIKCVSKKFIDEGNLYRLIVRSKKKEANKFERWVMEDVLPTIRSHKAYIQEDLAYEIINNPKVTIDLAKSLLMEKEKVEKLQNIISMNKPYVKIGETVGECSDAISIGAYAKLLNSMGMDIGRTRLFDWLRVNGYLMNQGRETQPKQIYIDKGLFKTRLFAVNTNHGTEFRITTYITGKGQEYFTKILQGGYRDEKNIKYI</sequence>
<dbReference type="EMBL" id="NOJY02000010">
    <property type="protein sequence ID" value="RDY27841.1"/>
    <property type="molecule type" value="Genomic_DNA"/>
</dbReference>
<dbReference type="Pfam" id="PF02498">
    <property type="entry name" value="Bro-N"/>
    <property type="match status" value="1"/>
</dbReference>
<keyword evidence="3" id="KW-1185">Reference proteome</keyword>
<comment type="caution">
    <text evidence="2">The sequence shown here is derived from an EMBL/GenBank/DDBJ whole genome shotgun (WGS) entry which is preliminary data.</text>
</comment>
<evidence type="ECO:0000259" key="1">
    <source>
        <dbReference type="PROSITE" id="PS51750"/>
    </source>
</evidence>